<evidence type="ECO:0000313" key="5">
    <source>
        <dbReference type="EnsemblMetazoa" id="XP_022648535"/>
    </source>
</evidence>
<accession>A0A7M7MAU2</accession>
<evidence type="ECO:0000256" key="3">
    <source>
        <dbReference type="ARBA" id="ARBA00023242"/>
    </source>
</evidence>
<evidence type="ECO:0000256" key="4">
    <source>
        <dbReference type="SAM" id="MobiDB-lite"/>
    </source>
</evidence>
<proteinExistence type="inferred from homology"/>
<feature type="region of interest" description="Disordered" evidence="4">
    <location>
        <begin position="478"/>
        <end position="502"/>
    </location>
</feature>
<dbReference type="EnsemblMetazoa" id="XM_022792800">
    <property type="protein sequence ID" value="XP_022648535"/>
    <property type="gene ID" value="LOC111245044"/>
</dbReference>
<keyword evidence="3" id="KW-0539">Nucleus</keyword>
<evidence type="ECO:0000313" key="6">
    <source>
        <dbReference type="Proteomes" id="UP000594260"/>
    </source>
</evidence>
<evidence type="ECO:0008006" key="7">
    <source>
        <dbReference type="Google" id="ProtNLM"/>
    </source>
</evidence>
<protein>
    <recommendedName>
        <fullName evidence="7">Protein NRDE2 homolog</fullName>
    </recommendedName>
</protein>
<dbReference type="InParanoid" id="A0A7M7MAU2"/>
<dbReference type="OrthoDB" id="297219at2759"/>
<feature type="region of interest" description="Disordered" evidence="4">
    <location>
        <begin position="28"/>
        <end position="125"/>
    </location>
</feature>
<dbReference type="PANTHER" id="PTHR13471">
    <property type="entry name" value="TETRATRICOPEPTIDE-LIKE HELICAL"/>
    <property type="match status" value="1"/>
</dbReference>
<dbReference type="KEGG" id="vde:111245044"/>
<evidence type="ECO:0000256" key="2">
    <source>
        <dbReference type="ARBA" id="ARBA00009265"/>
    </source>
</evidence>
<keyword evidence="6" id="KW-1185">Reference proteome</keyword>
<dbReference type="Proteomes" id="UP000594260">
    <property type="component" value="Unplaced"/>
</dbReference>
<feature type="compositionally biased region" description="Basic and acidic residues" evidence="4">
    <location>
        <begin position="108"/>
        <end position="121"/>
    </location>
</feature>
<feature type="compositionally biased region" description="Polar residues" evidence="4">
    <location>
        <begin position="58"/>
        <end position="79"/>
    </location>
</feature>
<evidence type="ECO:0000256" key="1">
    <source>
        <dbReference type="ARBA" id="ARBA00004123"/>
    </source>
</evidence>
<feature type="compositionally biased region" description="Basic residues" evidence="4">
    <location>
        <begin position="87"/>
        <end position="107"/>
    </location>
</feature>
<sequence length="1000" mass="114236">MFPAYSSNQSTKLTEDLSWLRCASYLGPGQGAKDKVESDSSNTDDGLIEAIGRHKAQDQAQDSGTKCVTGSSTNESQTSSDDEREYRHKKRSRKKNKKHKKKNKKKDSKRDCRREHSSSCEHKKKTSKRKRSCSPFCSQSSATFTSDLRRKWAFLENMGPTTTPFVLDMKGDQSNRAFTQLPHTSAATYSIKKSRLPPRRSKVKRYFKTVMAPPMLTVEVNEKLRALKPSSYISLGDSLLADKDVVGDGGPCWPSVVREHSELAAGCRTDPHNVDLWLKLCDFEKVYVPCSLGQAQVTGAALKKIVMEKQLSVMVDAIMRNPLDLNLRLKKFDLLCSLERQDELAREWDDVLRMSDYSISKQKTKNQIWLKYAQYARSKFHVVAKFSVEEATAGYCRAIDAFRRTRVDDLFLVTLIEDFACFLVQCGHTERAVAIFQALLDFNLSQPEHLVLEQNEEVAKALFEVFWDSGCAKIGEKDHKGWGKESERSTKAPPPESTDSREDELIMADRPINVVWATLETLRQRKHWMPAKVDAEDVERIILFDDVSLCVFRSRDPRCLQKMLESFMRFLANGDSSYMAWNSANDKMAELLKIPFARDEAEGRIEMLWNCYNAGTIFLPQFDWASVLLDQLLRLCPSEKNEAVNFGKKVMQIKANQMNFTLWAKMLLILDATKAREDAMSRGVKLISMACAGLGCFSGDHIYFLASYLRIHLNVNDFLKVDLDEHCQPMPDVKSLLSCWGALILGKKAVLSDVSDEHITCLKNYLVHRCDEYSIEVGVILKLSLETPVAAYAYLCRKASVLSVDAYHQLDIRLHLLVYRHFASSLSDLRSTVELACEKLPTKQEYMVLLALVSYRSPHSWKRCPIPQSDPEYSWFATVLYYLLRAVEFDKWKERAEIAYSGTRIGGLHRAIAQLGEIRQPLFWRLIVWVEMQVGEVDRAKELLLRGLQCCPWSKAMFVDCGLYFDEMLQQVVDTLTEKGLRLRTPLEELTLLLETKNDK</sequence>
<dbReference type="GO" id="GO:1902369">
    <property type="term" value="P:negative regulation of RNA catabolic process"/>
    <property type="evidence" value="ECO:0007669"/>
    <property type="project" value="TreeGrafter"/>
</dbReference>
<dbReference type="Pfam" id="PF08424">
    <property type="entry name" value="NRDE-2"/>
    <property type="match status" value="1"/>
</dbReference>
<dbReference type="GO" id="GO:0031048">
    <property type="term" value="P:regulatory ncRNA-mediated heterochromatin formation"/>
    <property type="evidence" value="ECO:0007669"/>
    <property type="project" value="TreeGrafter"/>
</dbReference>
<dbReference type="InterPro" id="IPR013633">
    <property type="entry name" value="NRDE-2"/>
</dbReference>
<dbReference type="GO" id="GO:0071013">
    <property type="term" value="C:catalytic step 2 spliceosome"/>
    <property type="evidence" value="ECO:0007669"/>
    <property type="project" value="TreeGrafter"/>
</dbReference>
<dbReference type="AlphaFoldDB" id="A0A7M7MAU2"/>
<organism evidence="5 6">
    <name type="scientific">Varroa destructor</name>
    <name type="common">Honeybee mite</name>
    <dbReference type="NCBI Taxonomy" id="109461"/>
    <lineage>
        <taxon>Eukaryota</taxon>
        <taxon>Metazoa</taxon>
        <taxon>Ecdysozoa</taxon>
        <taxon>Arthropoda</taxon>
        <taxon>Chelicerata</taxon>
        <taxon>Arachnida</taxon>
        <taxon>Acari</taxon>
        <taxon>Parasitiformes</taxon>
        <taxon>Mesostigmata</taxon>
        <taxon>Gamasina</taxon>
        <taxon>Dermanyssoidea</taxon>
        <taxon>Varroidae</taxon>
        <taxon>Varroa</taxon>
    </lineage>
</organism>
<dbReference type="RefSeq" id="XP_022648535.1">
    <property type="nucleotide sequence ID" value="XM_022792800.1"/>
</dbReference>
<feature type="compositionally biased region" description="Basic and acidic residues" evidence="4">
    <location>
        <begin position="478"/>
        <end position="490"/>
    </location>
</feature>
<reference evidence="5" key="1">
    <citation type="submission" date="2021-01" db="UniProtKB">
        <authorList>
            <consortium name="EnsemblMetazoa"/>
        </authorList>
    </citation>
    <scope>IDENTIFICATION</scope>
</reference>
<dbReference type="GeneID" id="111245044"/>
<dbReference type="PANTHER" id="PTHR13471:SF0">
    <property type="entry name" value="NUCLEAR EXOSOME REGULATOR NRDE2"/>
    <property type="match status" value="1"/>
</dbReference>
<comment type="similarity">
    <text evidence="2">Belongs to the NRDE2 family.</text>
</comment>
<name>A0A7M7MAU2_VARDE</name>
<comment type="subcellular location">
    <subcellularLocation>
        <location evidence="1">Nucleus</location>
    </subcellularLocation>
</comment>